<reference evidence="1 2" key="1">
    <citation type="submission" date="2019-11" db="EMBL/GenBank/DDBJ databases">
        <authorList>
            <person name="Li X."/>
        </authorList>
    </citation>
    <scope>NUCLEOTIDE SEQUENCE [LARGE SCALE GENOMIC DNA]</scope>
    <source>
        <strain evidence="1 2">L9</strain>
    </source>
</reference>
<sequence length="192" mass="21378">MGNGHESAEILSDTKINSTTKEFQVELIDESGYTIQVPITVQKNEDNWKILISSESLHSIEVTEVNPGVQINNTGEGEFSTQEVTLVTFRAEFANYIYSSTFNAPSTALILYLREQRASLAEYSTGVRYEVVKSSSNGDISYGYRDVKGGSPTINNVRYSLTLDKTKTNYSNLKLKMTALNGRYIVNGSILY</sequence>
<dbReference type="EMBL" id="WOCA01000034">
    <property type="protein sequence ID" value="MUK90825.1"/>
    <property type="molecule type" value="Genomic_DNA"/>
</dbReference>
<accession>A0A6N8FMV8</accession>
<protein>
    <submittedName>
        <fullName evidence="1">Uncharacterized protein</fullName>
    </submittedName>
</protein>
<dbReference type="AlphaFoldDB" id="A0A6N8FMV8"/>
<proteinExistence type="predicted"/>
<evidence type="ECO:0000313" key="2">
    <source>
        <dbReference type="Proteomes" id="UP000469125"/>
    </source>
</evidence>
<organism evidence="1 2">
    <name type="scientific">Ornithinibacillus caprae</name>
    <dbReference type="NCBI Taxonomy" id="2678566"/>
    <lineage>
        <taxon>Bacteria</taxon>
        <taxon>Bacillati</taxon>
        <taxon>Bacillota</taxon>
        <taxon>Bacilli</taxon>
        <taxon>Bacillales</taxon>
        <taxon>Bacillaceae</taxon>
        <taxon>Ornithinibacillus</taxon>
    </lineage>
</organism>
<comment type="caution">
    <text evidence="1">The sequence shown here is derived from an EMBL/GenBank/DDBJ whole genome shotgun (WGS) entry which is preliminary data.</text>
</comment>
<gene>
    <name evidence="1" type="ORF">GMD78_20980</name>
</gene>
<name>A0A6N8FMV8_9BACI</name>
<dbReference type="RefSeq" id="WP_155671973.1">
    <property type="nucleotide sequence ID" value="NZ_WOCA01000034.1"/>
</dbReference>
<keyword evidence="2" id="KW-1185">Reference proteome</keyword>
<evidence type="ECO:0000313" key="1">
    <source>
        <dbReference type="EMBL" id="MUK90825.1"/>
    </source>
</evidence>
<dbReference type="Proteomes" id="UP000469125">
    <property type="component" value="Unassembled WGS sequence"/>
</dbReference>